<dbReference type="PANTHER" id="PTHR31902">
    <property type="entry name" value="ACTIN PATCHES DISTAL PROTEIN 1"/>
    <property type="match status" value="1"/>
</dbReference>
<comment type="caution">
    <text evidence="3">The sequence shown here is derived from an EMBL/GenBank/DDBJ whole genome shotgun (WGS) entry which is preliminary data.</text>
</comment>
<accession>A0AAD8H1W7</accession>
<feature type="region of interest" description="Disordered" evidence="1">
    <location>
        <begin position="257"/>
        <end position="381"/>
    </location>
</feature>
<keyword evidence="4" id="KW-1185">Reference proteome</keyword>
<keyword evidence="2" id="KW-0472">Membrane</keyword>
<dbReference type="InterPro" id="IPR036249">
    <property type="entry name" value="Thioredoxin-like_sf"/>
</dbReference>
<name>A0AAD8H1W7_9APIA</name>
<evidence type="ECO:0000256" key="2">
    <source>
        <dbReference type="SAM" id="Phobius"/>
    </source>
</evidence>
<dbReference type="Proteomes" id="UP001237642">
    <property type="component" value="Unassembled WGS sequence"/>
</dbReference>
<dbReference type="PANTHER" id="PTHR31902:SF10">
    <property type="entry name" value="SUCRASE_FERREDOXIN-LIKE FAMILY PROTEIN"/>
    <property type="match status" value="1"/>
</dbReference>
<proteinExistence type="predicted"/>
<evidence type="ECO:0000313" key="4">
    <source>
        <dbReference type="Proteomes" id="UP001237642"/>
    </source>
</evidence>
<dbReference type="FunFam" id="3.40.30.10:FF:000213">
    <property type="entry name" value="APD1p protein"/>
    <property type="match status" value="1"/>
</dbReference>
<gene>
    <name evidence="3" type="ORF">POM88_043941</name>
</gene>
<dbReference type="SUPFAM" id="SSF52833">
    <property type="entry name" value="Thioredoxin-like"/>
    <property type="match status" value="1"/>
</dbReference>
<feature type="compositionally biased region" description="Basic and acidic residues" evidence="1">
    <location>
        <begin position="292"/>
        <end position="305"/>
    </location>
</feature>
<organism evidence="3 4">
    <name type="scientific">Heracleum sosnowskyi</name>
    <dbReference type="NCBI Taxonomy" id="360622"/>
    <lineage>
        <taxon>Eukaryota</taxon>
        <taxon>Viridiplantae</taxon>
        <taxon>Streptophyta</taxon>
        <taxon>Embryophyta</taxon>
        <taxon>Tracheophyta</taxon>
        <taxon>Spermatophyta</taxon>
        <taxon>Magnoliopsida</taxon>
        <taxon>eudicotyledons</taxon>
        <taxon>Gunneridae</taxon>
        <taxon>Pentapetalae</taxon>
        <taxon>asterids</taxon>
        <taxon>campanulids</taxon>
        <taxon>Apiales</taxon>
        <taxon>Apiaceae</taxon>
        <taxon>Apioideae</taxon>
        <taxon>apioid superclade</taxon>
        <taxon>Tordylieae</taxon>
        <taxon>Tordyliinae</taxon>
        <taxon>Heracleum</taxon>
    </lineage>
</organism>
<reference evidence="3" key="1">
    <citation type="submission" date="2023-02" db="EMBL/GenBank/DDBJ databases">
        <title>Genome of toxic invasive species Heracleum sosnowskyi carries increased number of genes despite the absence of recent whole-genome duplications.</title>
        <authorList>
            <person name="Schelkunov M."/>
            <person name="Shtratnikova V."/>
            <person name="Makarenko M."/>
            <person name="Klepikova A."/>
            <person name="Omelchenko D."/>
            <person name="Novikova G."/>
            <person name="Obukhova E."/>
            <person name="Bogdanov V."/>
            <person name="Penin A."/>
            <person name="Logacheva M."/>
        </authorList>
    </citation>
    <scope>NUCLEOTIDE SEQUENCE</scope>
    <source>
        <strain evidence="3">Hsosn_3</strain>
        <tissue evidence="3">Leaf</tissue>
    </source>
</reference>
<feature type="compositionally biased region" description="Basic and acidic residues" evidence="1">
    <location>
        <begin position="336"/>
        <end position="351"/>
    </location>
</feature>
<feature type="compositionally biased region" description="Basic and acidic residues" evidence="1">
    <location>
        <begin position="318"/>
        <end position="329"/>
    </location>
</feature>
<evidence type="ECO:0000313" key="3">
    <source>
        <dbReference type="EMBL" id="KAK1359467.1"/>
    </source>
</evidence>
<dbReference type="CDD" id="cd03062">
    <property type="entry name" value="TRX_Fd_Sucrase"/>
    <property type="match status" value="1"/>
</dbReference>
<evidence type="ECO:0000256" key="1">
    <source>
        <dbReference type="SAM" id="MobiDB-lite"/>
    </source>
</evidence>
<protein>
    <submittedName>
        <fullName evidence="3">Sucrose cleavage like protein</fullName>
    </submittedName>
</protein>
<dbReference type="InterPro" id="IPR009737">
    <property type="entry name" value="Aim32/Apd1-like"/>
</dbReference>
<dbReference type="Pfam" id="PF06999">
    <property type="entry name" value="Suc_Fer-like"/>
    <property type="match status" value="1"/>
</dbReference>
<reference evidence="3" key="2">
    <citation type="submission" date="2023-05" db="EMBL/GenBank/DDBJ databases">
        <authorList>
            <person name="Schelkunov M.I."/>
        </authorList>
    </citation>
    <scope>NUCLEOTIDE SEQUENCE</scope>
    <source>
        <strain evidence="3">Hsosn_3</strain>
        <tissue evidence="3">Leaf</tissue>
    </source>
</reference>
<dbReference type="AlphaFoldDB" id="A0AAD8H1W7"/>
<keyword evidence="2" id="KW-1133">Transmembrane helix</keyword>
<feature type="compositionally biased region" description="Basic and acidic residues" evidence="1">
    <location>
        <begin position="270"/>
        <end position="285"/>
    </location>
</feature>
<feature type="compositionally biased region" description="Basic and acidic residues" evidence="1">
    <location>
        <begin position="358"/>
        <end position="374"/>
    </location>
</feature>
<dbReference type="Gene3D" id="3.40.30.10">
    <property type="entry name" value="Glutaredoxin"/>
    <property type="match status" value="2"/>
</dbReference>
<keyword evidence="2" id="KW-0812">Transmembrane</keyword>
<feature type="transmembrane region" description="Helical" evidence="2">
    <location>
        <begin position="444"/>
        <end position="464"/>
    </location>
</feature>
<sequence>MADITAETFSSVALLDGEDSVNFGFERPEMHSAKISGTVQPPYDRHVFLCYQTYDAWPARIEASDADPLPKLLADTFKARKNDVKVKTRITICEGRDGTELVDGDVLIFPDMIKYRGLTETGVESFVEDVLVKGEPWTSGVQEVLTGSHVFICAHNSRDRRCGVCGPALIEKFIEEIKLKELKNQVMVSACSHIGGHKYAGNLIIFSADSEGKVSGHWYGYVSPDDVSELLDRHIGKGEIIERIWRGQMGGFVEEAEKVDEQKLPNGNDLKNDTEKEAEKVDEQKLPSGNDLKNDTEKEAEKVDDQELLNGNDLNNYTEKEAEKVDEQKLPNGNDLKNDTEKEAKIVDEQKLPNGNDAVKEPQPEESRQEEKPSAESCCQGDNRVSCCREQTDDEVLPLKETKSSCCQSTNGNSSGSNEILEKGIKKPVGGLRSWAGKWEQHEVFAAAGVIGAVATAAVVFSLYRRSR</sequence>
<dbReference type="EMBL" id="JAUIZM010000010">
    <property type="protein sequence ID" value="KAK1359467.1"/>
    <property type="molecule type" value="Genomic_DNA"/>
</dbReference>